<dbReference type="EMBL" id="CACRUT010000016">
    <property type="protein sequence ID" value="VYU43247.1"/>
    <property type="molecule type" value="Genomic_DNA"/>
</dbReference>
<gene>
    <name evidence="1" type="ORF">PCLFYP37_02876</name>
</gene>
<protein>
    <submittedName>
        <fullName evidence="1">Uncharacterized protein</fullName>
    </submittedName>
</protein>
<dbReference type="AlphaFoldDB" id="A0A6N3EXJ8"/>
<dbReference type="RefSeq" id="WP_412443008.1">
    <property type="nucleotide sequence ID" value="NZ_CACRUT010000016.1"/>
</dbReference>
<reference evidence="1" key="1">
    <citation type="submission" date="2019-11" db="EMBL/GenBank/DDBJ databases">
        <authorList>
            <person name="Feng L."/>
        </authorList>
    </citation>
    <scope>NUCLEOTIDE SEQUENCE</scope>
    <source>
        <strain evidence="1">PclaraLFYP37</strain>
    </source>
</reference>
<sequence length="84" mass="9625">MIADTIIVVLVCIIPAQHQDKNRFKDAFEKADRQFDIELSELAKASEESAKSAALKTKREREEAMRDFCDFKALLKKMSYEGGR</sequence>
<accession>A0A6N3EXJ8</accession>
<organism evidence="1">
    <name type="scientific">Paraprevotella clara</name>
    <dbReference type="NCBI Taxonomy" id="454154"/>
    <lineage>
        <taxon>Bacteria</taxon>
        <taxon>Pseudomonadati</taxon>
        <taxon>Bacteroidota</taxon>
        <taxon>Bacteroidia</taxon>
        <taxon>Bacteroidales</taxon>
        <taxon>Prevotellaceae</taxon>
        <taxon>Paraprevotella</taxon>
    </lineage>
</organism>
<proteinExistence type="predicted"/>
<evidence type="ECO:0000313" key="1">
    <source>
        <dbReference type="EMBL" id="VYU43247.1"/>
    </source>
</evidence>
<name>A0A6N3EXJ8_9BACT</name>